<dbReference type="GO" id="GO:0030286">
    <property type="term" value="C:dynein complex"/>
    <property type="evidence" value="ECO:0007669"/>
    <property type="project" value="InterPro"/>
</dbReference>
<dbReference type="OrthoDB" id="9904076at2759"/>
<dbReference type="InterPro" id="IPR026983">
    <property type="entry name" value="DHC"/>
</dbReference>
<dbReference type="GO" id="GO:0007018">
    <property type="term" value="P:microtubule-based movement"/>
    <property type="evidence" value="ECO:0007669"/>
    <property type="project" value="InterPro"/>
</dbReference>
<feature type="domain" description="Dynein heavy chain region D6 P-loop" evidence="1">
    <location>
        <begin position="22"/>
        <end position="91"/>
    </location>
</feature>
<reference evidence="2" key="1">
    <citation type="thesis" date="2020" institute="ProQuest LLC" country="789 East Eisenhower Parkway, Ann Arbor, MI, USA">
        <title>Comparative Genomics and Chromosome Evolution.</title>
        <authorList>
            <person name="Mudd A.B."/>
        </authorList>
    </citation>
    <scope>NUCLEOTIDE SEQUENCE</scope>
    <source>
        <strain evidence="2">HN-11 Male</strain>
        <tissue evidence="2">Kidney and liver</tissue>
    </source>
</reference>
<name>A0A8J6E599_ELECQ</name>
<dbReference type="InterPro" id="IPR004273">
    <property type="entry name" value="Dynein_heavy_D6_P-loop"/>
</dbReference>
<dbReference type="InterPro" id="IPR027417">
    <property type="entry name" value="P-loop_NTPase"/>
</dbReference>
<dbReference type="GO" id="GO:0045505">
    <property type="term" value="F:dynein intermediate chain binding"/>
    <property type="evidence" value="ECO:0007669"/>
    <property type="project" value="InterPro"/>
</dbReference>
<gene>
    <name evidence="2" type="ORF">GDO78_022237</name>
</gene>
<evidence type="ECO:0000313" key="3">
    <source>
        <dbReference type="Proteomes" id="UP000770717"/>
    </source>
</evidence>
<feature type="non-terminal residue" evidence="2">
    <location>
        <position position="113"/>
    </location>
</feature>
<dbReference type="GO" id="GO:0008569">
    <property type="term" value="F:minus-end-directed microtubule motor activity"/>
    <property type="evidence" value="ECO:0007669"/>
    <property type="project" value="InterPro"/>
</dbReference>
<accession>A0A8J6E599</accession>
<dbReference type="EMBL" id="WNTK01077352">
    <property type="protein sequence ID" value="KAG9460377.1"/>
    <property type="molecule type" value="Genomic_DNA"/>
</dbReference>
<dbReference type="Proteomes" id="UP000770717">
    <property type="component" value="Unassembled WGS sequence"/>
</dbReference>
<dbReference type="PANTHER" id="PTHR46961:SF15">
    <property type="entry name" value="AAA+ ATPASE DOMAIN-CONTAINING PROTEIN"/>
    <property type="match status" value="1"/>
</dbReference>
<dbReference type="PANTHER" id="PTHR46961">
    <property type="entry name" value="DYNEIN HEAVY CHAIN 1, AXONEMAL-LIKE PROTEIN"/>
    <property type="match status" value="1"/>
</dbReference>
<dbReference type="Gene3D" id="3.40.50.300">
    <property type="entry name" value="P-loop containing nucleotide triphosphate hydrolases"/>
    <property type="match status" value="1"/>
</dbReference>
<protein>
    <recommendedName>
        <fullName evidence="1">Dynein heavy chain region D6 P-loop domain-containing protein</fullName>
    </recommendedName>
</protein>
<proteinExistence type="predicted"/>
<comment type="caution">
    <text evidence="2">The sequence shown here is derived from an EMBL/GenBank/DDBJ whole genome shotgun (WGS) entry which is preliminary data.</text>
</comment>
<keyword evidence="3" id="KW-1185">Reference proteome</keyword>
<dbReference type="GO" id="GO:0051959">
    <property type="term" value="F:dynein light intermediate chain binding"/>
    <property type="evidence" value="ECO:0007669"/>
    <property type="project" value="InterPro"/>
</dbReference>
<dbReference type="Pfam" id="PF03028">
    <property type="entry name" value="Dynein_heavy"/>
    <property type="match status" value="1"/>
</dbReference>
<sequence length="113" mass="12974">LIEDFAETKNQKITVLPITFPEYKAKDVLIQAMSEGSWVLIENIHNSDKLMMSLGEILKSKKNPDKNFRLWLSVQAREDLPPPVLHYTVKTIVDTPLVKKTTLMEHDKLCAQI</sequence>
<evidence type="ECO:0000259" key="1">
    <source>
        <dbReference type="Pfam" id="PF03028"/>
    </source>
</evidence>
<organism evidence="2 3">
    <name type="scientific">Eleutherodactylus coqui</name>
    <name type="common">Puerto Rican coqui</name>
    <dbReference type="NCBI Taxonomy" id="57060"/>
    <lineage>
        <taxon>Eukaryota</taxon>
        <taxon>Metazoa</taxon>
        <taxon>Chordata</taxon>
        <taxon>Craniata</taxon>
        <taxon>Vertebrata</taxon>
        <taxon>Euteleostomi</taxon>
        <taxon>Amphibia</taxon>
        <taxon>Batrachia</taxon>
        <taxon>Anura</taxon>
        <taxon>Neobatrachia</taxon>
        <taxon>Hyloidea</taxon>
        <taxon>Eleutherodactylidae</taxon>
        <taxon>Eleutherodactylinae</taxon>
        <taxon>Eleutherodactylus</taxon>
        <taxon>Eleutherodactylus</taxon>
    </lineage>
</organism>
<dbReference type="AlphaFoldDB" id="A0A8J6E599"/>
<evidence type="ECO:0000313" key="2">
    <source>
        <dbReference type="EMBL" id="KAG9460377.1"/>
    </source>
</evidence>